<dbReference type="EMBL" id="CAJOBP010105845">
    <property type="protein sequence ID" value="CAF4988863.1"/>
    <property type="molecule type" value="Genomic_DNA"/>
</dbReference>
<name>A0A821ZR31_9BILA</name>
<protein>
    <submittedName>
        <fullName evidence="1">Uncharacterized protein</fullName>
    </submittedName>
</protein>
<evidence type="ECO:0000313" key="1">
    <source>
        <dbReference type="EMBL" id="CAF4988863.1"/>
    </source>
</evidence>
<evidence type="ECO:0000313" key="2">
    <source>
        <dbReference type="Proteomes" id="UP000663873"/>
    </source>
</evidence>
<dbReference type="Proteomes" id="UP000663873">
    <property type="component" value="Unassembled WGS sequence"/>
</dbReference>
<feature type="non-terminal residue" evidence="1">
    <location>
        <position position="1"/>
    </location>
</feature>
<proteinExistence type="predicted"/>
<comment type="caution">
    <text evidence="1">The sequence shown here is derived from an EMBL/GenBank/DDBJ whole genome shotgun (WGS) entry which is preliminary data.</text>
</comment>
<dbReference type="AlphaFoldDB" id="A0A821ZR31"/>
<keyword evidence="2" id="KW-1185">Reference proteome</keyword>
<feature type="non-terminal residue" evidence="1">
    <location>
        <position position="80"/>
    </location>
</feature>
<reference evidence="1" key="1">
    <citation type="submission" date="2021-02" db="EMBL/GenBank/DDBJ databases">
        <authorList>
            <person name="Nowell W R."/>
        </authorList>
    </citation>
    <scope>NUCLEOTIDE SEQUENCE</scope>
</reference>
<accession>A0A821ZR31</accession>
<gene>
    <name evidence="1" type="ORF">UJA718_LOCUS49717</name>
</gene>
<organism evidence="1 2">
    <name type="scientific">Rotaria socialis</name>
    <dbReference type="NCBI Taxonomy" id="392032"/>
    <lineage>
        <taxon>Eukaryota</taxon>
        <taxon>Metazoa</taxon>
        <taxon>Spiralia</taxon>
        <taxon>Gnathifera</taxon>
        <taxon>Rotifera</taxon>
        <taxon>Eurotatoria</taxon>
        <taxon>Bdelloidea</taxon>
        <taxon>Philodinida</taxon>
        <taxon>Philodinidae</taxon>
        <taxon>Rotaria</taxon>
    </lineage>
</organism>
<sequence>VRAERLPVEAVLSKSQITKTQGGHSSTVVKDVRYACREVTTNIHQPLRRRTIEGQHELRVFDKPITSGTIQPVESTIFKP</sequence>